<sequence length="122" mass="12831">MTATRMDEMSRMTWTAVCAVDAIPLEGGVAALVNGEAVAVFRTHDGSVHALGNIDPFSHASVLSRGIVGSRGEVPVVSSPMYKQAFDLRTGRCLDDETVSVPAYDVAVVDGRVLVGAPREAT</sequence>
<dbReference type="InterPro" id="IPR017881">
    <property type="entry name" value="NirD"/>
</dbReference>
<evidence type="ECO:0000259" key="7">
    <source>
        <dbReference type="PROSITE" id="PS51296"/>
    </source>
</evidence>
<evidence type="ECO:0000256" key="3">
    <source>
        <dbReference type="ARBA" id="ARBA00023002"/>
    </source>
</evidence>
<evidence type="ECO:0000256" key="2">
    <source>
        <dbReference type="ARBA" id="ARBA00022723"/>
    </source>
</evidence>
<accession>A0A2P2CKI7</accession>
<evidence type="ECO:0000256" key="4">
    <source>
        <dbReference type="ARBA" id="ARBA00023004"/>
    </source>
</evidence>
<keyword evidence="4" id="KW-0408">Iron</keyword>
<dbReference type="CDD" id="cd03529">
    <property type="entry name" value="Rieske_NirD"/>
    <property type="match status" value="1"/>
</dbReference>
<keyword evidence="2" id="KW-0479">Metal-binding</keyword>
<dbReference type="PANTHER" id="PTHR40562:SF1">
    <property type="entry name" value="NITRITE REDUCTASE (NADH) SMALL SUBUNIT"/>
    <property type="match status" value="1"/>
</dbReference>
<reference evidence="8" key="1">
    <citation type="submission" date="2015-08" db="EMBL/GenBank/DDBJ databases">
        <authorList>
            <person name="Babu N.S."/>
            <person name="Beckwith C.J."/>
            <person name="Beseler K.G."/>
            <person name="Brison A."/>
            <person name="Carone J.V."/>
            <person name="Caskin T.P."/>
            <person name="Diamond M."/>
            <person name="Durham M.E."/>
            <person name="Foxe J.M."/>
            <person name="Go M."/>
            <person name="Henderson B.A."/>
            <person name="Jones I.B."/>
            <person name="McGettigan J.A."/>
            <person name="Micheletti S.J."/>
            <person name="Nasrallah M.E."/>
            <person name="Ortiz D."/>
            <person name="Piller C.R."/>
            <person name="Privatt S.R."/>
            <person name="Schneider S.L."/>
            <person name="Sharp S."/>
            <person name="Smith T.C."/>
            <person name="Stanton J.D."/>
            <person name="Ullery H.E."/>
            <person name="Wilson R.J."/>
            <person name="Serrano M.G."/>
            <person name="Buck G."/>
            <person name="Lee V."/>
            <person name="Wang Y."/>
            <person name="Carvalho R."/>
            <person name="Voegtly L."/>
            <person name="Shi R."/>
            <person name="Duckworth R."/>
            <person name="Johnson A."/>
            <person name="Loviza R."/>
            <person name="Walstead R."/>
            <person name="Shah Z."/>
            <person name="Kiflezghi M."/>
            <person name="Wade K."/>
            <person name="Ball S.L."/>
            <person name="Bradley K.W."/>
            <person name="Asai D.J."/>
            <person name="Bowman C.A."/>
            <person name="Russell D.A."/>
            <person name="Pope W.H."/>
            <person name="Jacobs-Sera D."/>
            <person name="Hendrix R.W."/>
            <person name="Hatfull G.F."/>
        </authorList>
    </citation>
    <scope>NUCLEOTIDE SEQUENCE</scope>
</reference>
<dbReference type="GO" id="GO:0042128">
    <property type="term" value="P:nitrate assimilation"/>
    <property type="evidence" value="ECO:0007669"/>
    <property type="project" value="UniProtKB-KW"/>
</dbReference>
<dbReference type="Pfam" id="PF13806">
    <property type="entry name" value="Rieske_2"/>
    <property type="match status" value="1"/>
</dbReference>
<evidence type="ECO:0000256" key="5">
    <source>
        <dbReference type="ARBA" id="ARBA00023014"/>
    </source>
</evidence>
<dbReference type="NCBIfam" id="TIGR02378">
    <property type="entry name" value="nirD_assim_sml"/>
    <property type="match status" value="1"/>
</dbReference>
<dbReference type="EMBL" id="CZKB01000028">
    <property type="protein sequence ID" value="CUR62495.1"/>
    <property type="molecule type" value="Genomic_DNA"/>
</dbReference>
<dbReference type="InterPro" id="IPR012748">
    <property type="entry name" value="Rieske-like_NirD"/>
</dbReference>
<dbReference type="Gene3D" id="2.102.10.10">
    <property type="entry name" value="Rieske [2Fe-2S] iron-sulphur domain"/>
    <property type="match status" value="1"/>
</dbReference>
<dbReference type="GO" id="GO:0046872">
    <property type="term" value="F:metal ion binding"/>
    <property type="evidence" value="ECO:0007669"/>
    <property type="project" value="UniProtKB-KW"/>
</dbReference>
<proteinExistence type="predicted"/>
<dbReference type="AlphaFoldDB" id="A0A2P2CKI7"/>
<dbReference type="PROSITE" id="PS51296">
    <property type="entry name" value="RIESKE"/>
    <property type="match status" value="1"/>
</dbReference>
<protein>
    <submittedName>
        <fullName evidence="8">Nitrite reductase, NAD(P)H-binding, small subunit</fullName>
        <ecNumber evidence="8">1.7.1.4</ecNumber>
    </submittedName>
</protein>
<keyword evidence="3 8" id="KW-0560">Oxidoreductase</keyword>
<dbReference type="InterPro" id="IPR036922">
    <property type="entry name" value="Rieske_2Fe-2S_sf"/>
</dbReference>
<evidence type="ECO:0000313" key="8">
    <source>
        <dbReference type="EMBL" id="CUR62495.1"/>
    </source>
</evidence>
<keyword evidence="1" id="KW-0001">2Fe-2S</keyword>
<evidence type="ECO:0000256" key="1">
    <source>
        <dbReference type="ARBA" id="ARBA00022714"/>
    </source>
</evidence>
<dbReference type="PANTHER" id="PTHR40562">
    <property type="match status" value="1"/>
</dbReference>
<dbReference type="EC" id="1.7.1.4" evidence="8"/>
<evidence type="ECO:0000256" key="6">
    <source>
        <dbReference type="ARBA" id="ARBA00023063"/>
    </source>
</evidence>
<dbReference type="PROSITE" id="PS51300">
    <property type="entry name" value="NIRD"/>
    <property type="match status" value="1"/>
</dbReference>
<name>A0A2P2CKI7_9ZZZZ</name>
<dbReference type="SUPFAM" id="SSF50022">
    <property type="entry name" value="ISP domain"/>
    <property type="match status" value="1"/>
</dbReference>
<organism evidence="8">
    <name type="scientific">metagenome</name>
    <dbReference type="NCBI Taxonomy" id="256318"/>
    <lineage>
        <taxon>unclassified sequences</taxon>
        <taxon>metagenomes</taxon>
    </lineage>
</organism>
<dbReference type="GO" id="GO:0008942">
    <property type="term" value="F:nitrite reductase [NAD(P)H] activity"/>
    <property type="evidence" value="ECO:0007669"/>
    <property type="project" value="UniProtKB-EC"/>
</dbReference>
<feature type="domain" description="Rieske" evidence="7">
    <location>
        <begin position="14"/>
        <end position="115"/>
    </location>
</feature>
<keyword evidence="5" id="KW-0411">Iron-sulfur</keyword>
<dbReference type="GO" id="GO:0051537">
    <property type="term" value="F:2 iron, 2 sulfur cluster binding"/>
    <property type="evidence" value="ECO:0007669"/>
    <property type="project" value="UniProtKB-KW"/>
</dbReference>
<gene>
    <name evidence="8" type="primary">nirD</name>
    <name evidence="8" type="ORF">NOCA180139</name>
</gene>
<keyword evidence="6" id="KW-0534">Nitrate assimilation</keyword>
<dbReference type="InterPro" id="IPR017941">
    <property type="entry name" value="Rieske_2Fe-2S"/>
</dbReference>